<feature type="domain" description="TnsA endonuclease N-terminal" evidence="2">
    <location>
        <begin position="74"/>
        <end position="166"/>
    </location>
</feature>
<comment type="caution">
    <text evidence="3">The sequence shown here is derived from an EMBL/GenBank/DDBJ whole genome shotgun (WGS) entry which is preliminary data.</text>
</comment>
<dbReference type="Gene3D" id="3.40.1350.10">
    <property type="match status" value="1"/>
</dbReference>
<evidence type="ECO:0000313" key="3">
    <source>
        <dbReference type="EMBL" id="TXC81032.1"/>
    </source>
</evidence>
<keyword evidence="3" id="KW-0255">Endonuclease</keyword>
<dbReference type="Proteomes" id="UP000321776">
    <property type="component" value="Unassembled WGS sequence"/>
</dbReference>
<dbReference type="AlphaFoldDB" id="A0A5C6V706"/>
<name>A0A5C6V706_9BURK</name>
<evidence type="ECO:0000313" key="4">
    <source>
        <dbReference type="Proteomes" id="UP000321776"/>
    </source>
</evidence>
<dbReference type="EMBL" id="VOQS01000005">
    <property type="protein sequence ID" value="TXC81032.1"/>
    <property type="molecule type" value="Genomic_DNA"/>
</dbReference>
<reference evidence="3 4" key="1">
    <citation type="journal article" date="2018" name="Int. J. Syst. Evol. Microbiol.">
        <title>Paraburkholderia azotifigens sp. nov., a nitrogen-fixing bacterium isolated from paddy soil.</title>
        <authorList>
            <person name="Choi G.M."/>
            <person name="Im W.T."/>
        </authorList>
    </citation>
    <scope>NUCLEOTIDE SEQUENCE [LARGE SCALE GENOMIC DNA]</scope>
    <source>
        <strain evidence="3 4">NF 2-5-3</strain>
    </source>
</reference>
<organism evidence="3 4">
    <name type="scientific">Paraburkholderia azotifigens</name>
    <dbReference type="NCBI Taxonomy" id="2057004"/>
    <lineage>
        <taxon>Bacteria</taxon>
        <taxon>Pseudomonadati</taxon>
        <taxon>Pseudomonadota</taxon>
        <taxon>Betaproteobacteria</taxon>
        <taxon>Burkholderiales</taxon>
        <taxon>Burkholderiaceae</taxon>
        <taxon>Paraburkholderia</taxon>
    </lineage>
</organism>
<sequence length="282" mass="32170">MGRGPKKMTEALIAQWQKEGRGKGEGPKYKPWLEVFDFSSIGRVERTESARFGRTIHLMSDVERDTFYAAEYSQRVLDAREQYPLDREITLEIAKYLNIRHPYYPGTDVPTVMTVDLFCKVVRNGVPGYEAIDCKRTEAAEDTHAIEKLQITRTYFAGMDVPHRLVFHSRLPKTHIRNIEWMRSGLIKSGEQERYPGYFREKSRIMAHELANSTRNMPLNEYCANFEIRHGMSPAEGLRVAKLLMYERTLLCDLTNPDLATAPLSTFRCSAPAGVLDAAGGS</sequence>
<dbReference type="InterPro" id="IPR014832">
    <property type="entry name" value="TnsA_C"/>
</dbReference>
<keyword evidence="3" id="KW-0378">Hydrolase</keyword>
<dbReference type="CDD" id="cd22362">
    <property type="entry name" value="TnsA_endonuclease-like"/>
    <property type="match status" value="1"/>
</dbReference>
<evidence type="ECO:0000259" key="2">
    <source>
        <dbReference type="Pfam" id="PF08722"/>
    </source>
</evidence>
<accession>A0A5C6V706</accession>
<dbReference type="InterPro" id="IPR011335">
    <property type="entry name" value="Restrct_endonuc-II-like"/>
</dbReference>
<evidence type="ECO:0000259" key="1">
    <source>
        <dbReference type="Pfam" id="PF08721"/>
    </source>
</evidence>
<dbReference type="GO" id="GO:0004519">
    <property type="term" value="F:endonuclease activity"/>
    <property type="evidence" value="ECO:0007669"/>
    <property type="project" value="UniProtKB-KW"/>
</dbReference>
<dbReference type="InterPro" id="IPR014833">
    <property type="entry name" value="TnsA_N"/>
</dbReference>
<protein>
    <submittedName>
        <fullName evidence="3">Heteromeric transposase endonuclease subunit TnsA</fullName>
    </submittedName>
</protein>
<proteinExistence type="predicted"/>
<dbReference type="RefSeq" id="WP_147238374.1">
    <property type="nucleotide sequence ID" value="NZ_VOQS01000005.1"/>
</dbReference>
<dbReference type="InterPro" id="IPR011856">
    <property type="entry name" value="tRNA_endonuc-like_dom_sf"/>
</dbReference>
<dbReference type="SUPFAM" id="SSF52980">
    <property type="entry name" value="Restriction endonuclease-like"/>
    <property type="match status" value="1"/>
</dbReference>
<keyword evidence="3" id="KW-0540">Nuclease</keyword>
<dbReference type="Pfam" id="PF08721">
    <property type="entry name" value="Tn7_Tnp_TnsA_C"/>
    <property type="match status" value="1"/>
</dbReference>
<dbReference type="GO" id="GO:0003676">
    <property type="term" value="F:nucleic acid binding"/>
    <property type="evidence" value="ECO:0007669"/>
    <property type="project" value="InterPro"/>
</dbReference>
<gene>
    <name evidence="3" type="ORF">FRZ40_43330</name>
</gene>
<feature type="domain" description="TnsA endonuclease C-terminal" evidence="1">
    <location>
        <begin position="172"/>
        <end position="254"/>
    </location>
</feature>
<dbReference type="Pfam" id="PF08722">
    <property type="entry name" value="Tn7_TnsA-like_N"/>
    <property type="match status" value="1"/>
</dbReference>